<keyword evidence="1" id="KW-0732">Signal</keyword>
<evidence type="ECO:0008006" key="4">
    <source>
        <dbReference type="Google" id="ProtNLM"/>
    </source>
</evidence>
<dbReference type="EMBL" id="JAEDAE010000006">
    <property type="protein sequence ID" value="MBH8559294.1"/>
    <property type="molecule type" value="Genomic_DNA"/>
</dbReference>
<evidence type="ECO:0000256" key="1">
    <source>
        <dbReference type="SAM" id="SignalP"/>
    </source>
</evidence>
<evidence type="ECO:0000313" key="2">
    <source>
        <dbReference type="EMBL" id="MBH8559294.1"/>
    </source>
</evidence>
<reference evidence="2 3" key="1">
    <citation type="submission" date="2020-12" db="EMBL/GenBank/DDBJ databases">
        <title>Hymenobacter sp.</title>
        <authorList>
            <person name="Kim M.K."/>
        </authorList>
    </citation>
    <scope>NUCLEOTIDE SEQUENCE [LARGE SCALE GENOMIC DNA]</scope>
    <source>
        <strain evidence="2 3">BT442</strain>
    </source>
</reference>
<organism evidence="2 3">
    <name type="scientific">Hymenobacter negativus</name>
    <dbReference type="NCBI Taxonomy" id="2795026"/>
    <lineage>
        <taxon>Bacteria</taxon>
        <taxon>Pseudomonadati</taxon>
        <taxon>Bacteroidota</taxon>
        <taxon>Cytophagia</taxon>
        <taxon>Cytophagales</taxon>
        <taxon>Hymenobacteraceae</taxon>
        <taxon>Hymenobacter</taxon>
    </lineage>
</organism>
<evidence type="ECO:0000313" key="3">
    <source>
        <dbReference type="Proteomes" id="UP000625631"/>
    </source>
</evidence>
<proteinExistence type="predicted"/>
<dbReference type="PROSITE" id="PS51257">
    <property type="entry name" value="PROKAR_LIPOPROTEIN"/>
    <property type="match status" value="1"/>
</dbReference>
<sequence>MLRSLSSLCLAALTAGSLLGCKKDCATPQPSCYSGTVVATTCMLGVLVDVDPAYRIGARAVSIVGNRFLGDNVVAVVNSTSLGNLGQVGQQLHFTYTKTPAPTTPTMTCLAADGTTTPVPFVTLSNLSTVSCDSVRAK</sequence>
<gene>
    <name evidence="2" type="ORF">I7X13_14625</name>
</gene>
<keyword evidence="3" id="KW-1185">Reference proteome</keyword>
<dbReference type="RefSeq" id="WP_198076061.1">
    <property type="nucleotide sequence ID" value="NZ_JAEDAE010000006.1"/>
</dbReference>
<name>A0ABS0Q9E4_9BACT</name>
<accession>A0ABS0Q9E4</accession>
<protein>
    <recommendedName>
        <fullName evidence="4">Lipoprotein</fullName>
    </recommendedName>
</protein>
<feature type="chain" id="PRO_5047250041" description="Lipoprotein" evidence="1">
    <location>
        <begin position="21"/>
        <end position="138"/>
    </location>
</feature>
<comment type="caution">
    <text evidence="2">The sequence shown here is derived from an EMBL/GenBank/DDBJ whole genome shotgun (WGS) entry which is preliminary data.</text>
</comment>
<dbReference type="Proteomes" id="UP000625631">
    <property type="component" value="Unassembled WGS sequence"/>
</dbReference>
<feature type="signal peptide" evidence="1">
    <location>
        <begin position="1"/>
        <end position="20"/>
    </location>
</feature>